<keyword evidence="4" id="KW-0862">Zinc</keyword>
<evidence type="ECO:0000256" key="1">
    <source>
        <dbReference type="ARBA" id="ARBA00022723"/>
    </source>
</evidence>
<feature type="domain" description="C2H2-type" evidence="8">
    <location>
        <begin position="257"/>
        <end position="286"/>
    </location>
</feature>
<name>A0A9P8TX24_9HYPO</name>
<dbReference type="GO" id="GO:0005667">
    <property type="term" value="C:transcription regulator complex"/>
    <property type="evidence" value="ECO:0007669"/>
    <property type="project" value="TreeGrafter"/>
</dbReference>
<dbReference type="PROSITE" id="PS50157">
    <property type="entry name" value="ZINC_FINGER_C2H2_2"/>
    <property type="match status" value="2"/>
</dbReference>
<feature type="domain" description="C2H2-type" evidence="8">
    <location>
        <begin position="329"/>
        <end position="354"/>
    </location>
</feature>
<reference evidence="9" key="1">
    <citation type="submission" date="2021-08" db="EMBL/GenBank/DDBJ databases">
        <title>Chromosome-Level Trichoderma cornu-damae using Hi-C Data.</title>
        <authorList>
            <person name="Kim C.S."/>
        </authorList>
    </citation>
    <scope>NUCLEOTIDE SEQUENCE</scope>
    <source>
        <strain evidence="9">KA19-0412C</strain>
    </source>
</reference>
<dbReference type="InterPro" id="IPR013087">
    <property type="entry name" value="Znf_C2H2_type"/>
</dbReference>
<proteinExistence type="predicted"/>
<dbReference type="InterPro" id="IPR036236">
    <property type="entry name" value="Znf_C2H2_sf"/>
</dbReference>
<dbReference type="Proteomes" id="UP000827724">
    <property type="component" value="Unassembled WGS sequence"/>
</dbReference>
<dbReference type="OrthoDB" id="427030at2759"/>
<dbReference type="GO" id="GO:0008270">
    <property type="term" value="F:zinc ion binding"/>
    <property type="evidence" value="ECO:0007669"/>
    <property type="project" value="UniProtKB-KW"/>
</dbReference>
<evidence type="ECO:0000256" key="5">
    <source>
        <dbReference type="ARBA" id="ARBA00023242"/>
    </source>
</evidence>
<dbReference type="SUPFAM" id="SSF57667">
    <property type="entry name" value="beta-beta-alpha zinc fingers"/>
    <property type="match status" value="2"/>
</dbReference>
<keyword evidence="10" id="KW-1185">Reference proteome</keyword>
<evidence type="ECO:0000313" key="10">
    <source>
        <dbReference type="Proteomes" id="UP000827724"/>
    </source>
</evidence>
<protein>
    <recommendedName>
        <fullName evidence="8">C2H2-type domain-containing protein</fullName>
    </recommendedName>
</protein>
<keyword evidence="5" id="KW-0539">Nucleus</keyword>
<evidence type="ECO:0000256" key="4">
    <source>
        <dbReference type="ARBA" id="ARBA00022833"/>
    </source>
</evidence>
<evidence type="ECO:0000256" key="7">
    <source>
        <dbReference type="SAM" id="MobiDB-lite"/>
    </source>
</evidence>
<keyword evidence="3 6" id="KW-0863">Zinc-finger</keyword>
<dbReference type="EMBL" id="JAIWOZ010000001">
    <property type="protein sequence ID" value="KAH6611181.1"/>
    <property type="molecule type" value="Genomic_DNA"/>
</dbReference>
<dbReference type="GO" id="GO:0000785">
    <property type="term" value="C:chromatin"/>
    <property type="evidence" value="ECO:0007669"/>
    <property type="project" value="TreeGrafter"/>
</dbReference>
<dbReference type="GO" id="GO:0000981">
    <property type="term" value="F:DNA-binding transcription factor activity, RNA polymerase II-specific"/>
    <property type="evidence" value="ECO:0007669"/>
    <property type="project" value="TreeGrafter"/>
</dbReference>
<dbReference type="Gene3D" id="3.30.160.60">
    <property type="entry name" value="Classic Zinc Finger"/>
    <property type="match status" value="3"/>
</dbReference>
<dbReference type="PROSITE" id="PS00028">
    <property type="entry name" value="ZINC_FINGER_C2H2_1"/>
    <property type="match status" value="2"/>
</dbReference>
<dbReference type="SMART" id="SM00355">
    <property type="entry name" value="ZnF_C2H2"/>
    <property type="match status" value="3"/>
</dbReference>
<gene>
    <name evidence="9" type="ORF">Trco_001201</name>
</gene>
<evidence type="ECO:0000313" key="9">
    <source>
        <dbReference type="EMBL" id="KAH6611181.1"/>
    </source>
</evidence>
<evidence type="ECO:0000256" key="6">
    <source>
        <dbReference type="PROSITE-ProRule" id="PRU00042"/>
    </source>
</evidence>
<dbReference type="PANTHER" id="PTHR14003:SF23">
    <property type="entry name" value="ZINC FINGER PROTEIN 143"/>
    <property type="match status" value="1"/>
</dbReference>
<evidence type="ECO:0000259" key="8">
    <source>
        <dbReference type="PROSITE" id="PS50157"/>
    </source>
</evidence>
<evidence type="ECO:0000256" key="2">
    <source>
        <dbReference type="ARBA" id="ARBA00022737"/>
    </source>
</evidence>
<dbReference type="AlphaFoldDB" id="A0A9P8TX24"/>
<accession>A0A9P8TX24</accession>
<keyword evidence="1" id="KW-0479">Metal-binding</keyword>
<dbReference type="GO" id="GO:0000978">
    <property type="term" value="F:RNA polymerase II cis-regulatory region sequence-specific DNA binding"/>
    <property type="evidence" value="ECO:0007669"/>
    <property type="project" value="TreeGrafter"/>
</dbReference>
<evidence type="ECO:0000256" key="3">
    <source>
        <dbReference type="ARBA" id="ARBA00022771"/>
    </source>
</evidence>
<dbReference type="PANTHER" id="PTHR14003">
    <property type="entry name" value="TRANSCRIPTIONAL REPRESSOR PROTEIN YY"/>
    <property type="match status" value="1"/>
</dbReference>
<sequence>MALAAQQQAHANWGRWPQQIPPQNFPIMGSPGFMPYDPRAQAGGHMQRQVSSQYLMDSNYSQSPASTVSSPHYQNPGAFSYVPYQSPPPSTPLGSPFKTEFHEHPATRIASSAVDRHSSQPTREYQPYSPVSRKASVSSVAAKPSAIHGPIAPGPVTPGPVTPGYAAPSLSSTSSIAPSPSVAGHLVSSKTLTYNEAINPAERINFKTDIDELMKAIQRSQTKEECQQTLTPAQTPKDVASGSPVLLTQRGKPRKQWFCDGPNCGKAFIQKTHRDIHQRTHTGQRPYLVQVCDKDNCGLTFSQRGNLKCFAQQGNLRSHQETHKGLKPFICRLDNCHKTFSQLGNMKTHQNNYHKPTLQKLTAMFLQFPEHGDVPETYHELFEYFHKHYKNSNKGIKGRGKTRAVASRRFQDAAFRSDPSPVPALAKPPVAAQLPQMPAPAQNQVTATGRPLPYEINQGSANTLSNVLRNPNPSYGLYGTGSPQAMYEMALTKWGSQTSYVKNH</sequence>
<comment type="caution">
    <text evidence="9">The sequence shown here is derived from an EMBL/GenBank/DDBJ whole genome shotgun (WGS) entry which is preliminary data.</text>
</comment>
<keyword evidence="2" id="KW-0677">Repeat</keyword>
<feature type="region of interest" description="Disordered" evidence="7">
    <location>
        <begin position="79"/>
        <end position="132"/>
    </location>
</feature>
<organism evidence="9 10">
    <name type="scientific">Trichoderma cornu-damae</name>
    <dbReference type="NCBI Taxonomy" id="654480"/>
    <lineage>
        <taxon>Eukaryota</taxon>
        <taxon>Fungi</taxon>
        <taxon>Dikarya</taxon>
        <taxon>Ascomycota</taxon>
        <taxon>Pezizomycotina</taxon>
        <taxon>Sordariomycetes</taxon>
        <taxon>Hypocreomycetidae</taxon>
        <taxon>Hypocreales</taxon>
        <taxon>Hypocreaceae</taxon>
        <taxon>Trichoderma</taxon>
    </lineage>
</organism>